<feature type="transmembrane region" description="Helical" evidence="1">
    <location>
        <begin position="33"/>
        <end position="51"/>
    </location>
</feature>
<protein>
    <submittedName>
        <fullName evidence="2">Uncharacterized protein</fullName>
    </submittedName>
</protein>
<name>A0ABR0A4X6_9CRUS</name>
<proteinExistence type="predicted"/>
<keyword evidence="1" id="KW-1133">Transmembrane helix</keyword>
<keyword evidence="1" id="KW-0472">Membrane</keyword>
<evidence type="ECO:0000313" key="2">
    <source>
        <dbReference type="EMBL" id="KAK4020195.1"/>
    </source>
</evidence>
<evidence type="ECO:0000256" key="1">
    <source>
        <dbReference type="SAM" id="Phobius"/>
    </source>
</evidence>
<sequence>MAEKQFHILINEHILQCVCNCALISLRTGHSTFFFAGLPFSYLLVMVMEMARQKMKYDNGQKLNILGVERCSEGYGEQDACALAQYDE</sequence>
<accession>A0ABR0A4X6</accession>
<comment type="caution">
    <text evidence="2">The sequence shown here is derived from an EMBL/GenBank/DDBJ whole genome shotgun (WGS) entry which is preliminary data.</text>
</comment>
<evidence type="ECO:0000313" key="3">
    <source>
        <dbReference type="Proteomes" id="UP001234178"/>
    </source>
</evidence>
<keyword evidence="3" id="KW-1185">Reference proteome</keyword>
<reference evidence="2 3" key="1">
    <citation type="journal article" date="2023" name="Nucleic Acids Res.">
        <title>The hologenome of Daphnia magna reveals possible DNA methylation and microbiome-mediated evolution of the host genome.</title>
        <authorList>
            <person name="Chaturvedi A."/>
            <person name="Li X."/>
            <person name="Dhandapani V."/>
            <person name="Marshall H."/>
            <person name="Kissane S."/>
            <person name="Cuenca-Cambronero M."/>
            <person name="Asole G."/>
            <person name="Calvet F."/>
            <person name="Ruiz-Romero M."/>
            <person name="Marangio P."/>
            <person name="Guigo R."/>
            <person name="Rago D."/>
            <person name="Mirbahai L."/>
            <person name="Eastwood N."/>
            <person name="Colbourne J.K."/>
            <person name="Zhou J."/>
            <person name="Mallon E."/>
            <person name="Orsini L."/>
        </authorList>
    </citation>
    <scope>NUCLEOTIDE SEQUENCE [LARGE SCALE GENOMIC DNA]</scope>
    <source>
        <strain evidence="2">LRV0_1</strain>
    </source>
</reference>
<dbReference type="EMBL" id="JAOYFB010000036">
    <property type="protein sequence ID" value="KAK4020195.1"/>
    <property type="molecule type" value="Genomic_DNA"/>
</dbReference>
<dbReference type="Proteomes" id="UP001234178">
    <property type="component" value="Unassembled WGS sequence"/>
</dbReference>
<keyword evidence="1" id="KW-0812">Transmembrane</keyword>
<organism evidence="2 3">
    <name type="scientific">Daphnia magna</name>
    <dbReference type="NCBI Taxonomy" id="35525"/>
    <lineage>
        <taxon>Eukaryota</taxon>
        <taxon>Metazoa</taxon>
        <taxon>Ecdysozoa</taxon>
        <taxon>Arthropoda</taxon>
        <taxon>Crustacea</taxon>
        <taxon>Branchiopoda</taxon>
        <taxon>Diplostraca</taxon>
        <taxon>Cladocera</taxon>
        <taxon>Anomopoda</taxon>
        <taxon>Daphniidae</taxon>
        <taxon>Daphnia</taxon>
    </lineage>
</organism>
<gene>
    <name evidence="2" type="ORF">OUZ56_002188</name>
</gene>